<feature type="non-terminal residue" evidence="1">
    <location>
        <position position="1"/>
    </location>
</feature>
<dbReference type="InterPro" id="IPR015947">
    <property type="entry name" value="PUA-like_sf"/>
</dbReference>
<dbReference type="EMBL" id="CAXAMN010027336">
    <property type="protein sequence ID" value="CAK9110112.1"/>
    <property type="molecule type" value="Genomic_DNA"/>
</dbReference>
<name>A0ABP0SCH4_9DINO</name>
<keyword evidence="2" id="KW-1185">Reference proteome</keyword>
<dbReference type="SUPFAM" id="SSF52540">
    <property type="entry name" value="P-loop containing nucleoside triphosphate hydrolases"/>
    <property type="match status" value="1"/>
</dbReference>
<evidence type="ECO:0000313" key="2">
    <source>
        <dbReference type="Proteomes" id="UP001642484"/>
    </source>
</evidence>
<accession>A0ABP0SCH4</accession>
<protein>
    <recommendedName>
        <fullName evidence="3">AAA+ ATPase domain-containing protein</fullName>
    </recommendedName>
</protein>
<gene>
    <name evidence="1" type="ORF">CCMP2556_LOCUS51212</name>
</gene>
<evidence type="ECO:0008006" key="3">
    <source>
        <dbReference type="Google" id="ProtNLM"/>
    </source>
</evidence>
<comment type="caution">
    <text evidence="1">The sequence shown here is derived from an EMBL/GenBank/DDBJ whole genome shotgun (WGS) entry which is preliminary data.</text>
</comment>
<evidence type="ECO:0000313" key="1">
    <source>
        <dbReference type="EMBL" id="CAK9110112.1"/>
    </source>
</evidence>
<sequence length="1287" mass="145657">VGGAKYCRGFGQQVCLFGEGGRRARPHGPAQCLFCDVNKLNDALLDAQGSVTVKKRFACLTDDAKLVALDRVQDAGFRRWLQGSCKRKIEEAEPTTPRAKNVAAKPHGLAQAAAPYAPELLEEIYEQGKNMWATALQERRLVSAPERPSDSYRERMVEDRKKALNTMQVTAERLTKGSAVSNENPLPKARSSTNAAALQIWAHFNSWQVCNECRTIQPRELTPQGMEKLLSPWCSKTACFLCRNKSKPPRVLMPPEPLKGLPDEVVLALRPVLPNFGTEETSMDRFGRGNGYRVHTAMLTFSWHSLSVEDRIRSLPRERASLASKAFDWLLENTGPATTQTAYGEFWSARQQFLLAHPAADVRQRKRWLRFIEAEGLECCLWPQLFHRRDQCLTWARQQSTSRQSRGSLQTTLEQRAHAVVGDQDMPEDVTGTKRSYMALVLSSLLDYAMSYELLHFCFDLNLWSSVGSKKNLHLGVPLRMLLQGESFTSEYWRGLHRTLVDLVRQKGFPPIFATHSPYEWCTPNHVFIEDAMRKARRGRLEFPIGEALHQVHLLTQLGMNFLTGKNCAKERAKAGHRHQLLQTTREDGTQVPLMSFFRLEFQDGKRRLASQSYHGSGRAHAHQLWFVSRLRRGEDMQALQLQDTVSATLEQEDDHLRGYALATQTDRKAQTPWRVHDGASRFNPESQEYELHHTAEDHARGVRAFFVPLLEATKYHQDVQLDFVGQKNYVAYSAKYTTKFSDSLYEELLNDDADANSIAASILSRYHPCVPEMLLQLFGTMFQQWKVTTWSHGRKAFRPPVPDDPSLPPEVDLYTASAWRRDDMCLLEFLRKTNDQGGVSGWVVEAWKTAKSPLSLEAFANACPMEGEKLVACNMGSRLRDRFYGQWLVLNVPFRNLQEFEVENLLERVPVTDKYLAMRLACEHPVAQSLWTDFAAVDEDMKMEGHGLLHRHMVLGYVKTQGHLVRQYLAGTLDPPAAPAERTEVVQPRSFHFPIQKQYAKQIASGAKTVEGRLHKGQAAEVQVADVLVFGDLRMQVAHRQLFDSFEDMLGAVGYENAMPEAESFEEALETYWRFPGYRRGEAEHGVVAFWLEAAAPNLAEHSKQWNEQQIRWKTLMLEDLRRATTALAAATEGDLDAAREECWHANKIRVLEGPPGTGKTTVAKALVREAVQQGTKVLWTVFTAQLAARMRAELPSDVDVNTCHGALGLDLDVLDCKWNLAPYGLVIIDEFNQLRKEDLAHIDMLREAVDNGIAIGFIGRPLPNGWLRSRAHMAFASLAESSALD</sequence>
<organism evidence="1 2">
    <name type="scientific">Durusdinium trenchii</name>
    <dbReference type="NCBI Taxonomy" id="1381693"/>
    <lineage>
        <taxon>Eukaryota</taxon>
        <taxon>Sar</taxon>
        <taxon>Alveolata</taxon>
        <taxon>Dinophyceae</taxon>
        <taxon>Suessiales</taxon>
        <taxon>Symbiodiniaceae</taxon>
        <taxon>Durusdinium</taxon>
    </lineage>
</organism>
<dbReference type="Pfam" id="PF13604">
    <property type="entry name" value="AAA_30"/>
    <property type="match status" value="1"/>
</dbReference>
<dbReference type="Gene3D" id="3.40.50.300">
    <property type="entry name" value="P-loop containing nucleotide triphosphate hydrolases"/>
    <property type="match status" value="1"/>
</dbReference>
<dbReference type="SUPFAM" id="SSF88697">
    <property type="entry name" value="PUA domain-like"/>
    <property type="match status" value="1"/>
</dbReference>
<dbReference type="InterPro" id="IPR027417">
    <property type="entry name" value="P-loop_NTPase"/>
</dbReference>
<dbReference type="Gene3D" id="2.30.130.30">
    <property type="entry name" value="Hypothetical protein"/>
    <property type="match status" value="1"/>
</dbReference>
<proteinExistence type="predicted"/>
<dbReference type="Proteomes" id="UP001642484">
    <property type="component" value="Unassembled WGS sequence"/>
</dbReference>
<reference evidence="1 2" key="1">
    <citation type="submission" date="2024-02" db="EMBL/GenBank/DDBJ databases">
        <authorList>
            <person name="Chen Y."/>
            <person name="Shah S."/>
            <person name="Dougan E. K."/>
            <person name="Thang M."/>
            <person name="Chan C."/>
        </authorList>
    </citation>
    <scope>NUCLEOTIDE SEQUENCE [LARGE SCALE GENOMIC DNA]</scope>
</reference>